<dbReference type="InterPro" id="IPR011990">
    <property type="entry name" value="TPR-like_helical_dom_sf"/>
</dbReference>
<reference evidence="3" key="1">
    <citation type="submission" date="2016-11" db="EMBL/GenBank/DDBJ databases">
        <authorList>
            <person name="Varghese N."/>
            <person name="Submissions S."/>
        </authorList>
    </citation>
    <scope>NUCLEOTIDE SEQUENCE [LARGE SCALE GENOMIC DNA]</scope>
    <source>
        <strain evidence="3">DSM 26884</strain>
    </source>
</reference>
<sequence>MEQLNTIKELINQGDVVEAIQLLDEYLANAPANRDEAFYLRGNAYRKQGNWQQALNNYQYAIDLNPDSPAREAHRMVMDILNFFNKDMYNQ</sequence>
<dbReference type="Pfam" id="PF00515">
    <property type="entry name" value="TPR_1"/>
    <property type="match status" value="1"/>
</dbReference>
<feature type="repeat" description="TPR" evidence="1">
    <location>
        <begin position="35"/>
        <end position="68"/>
    </location>
</feature>
<keyword evidence="3" id="KW-1185">Reference proteome</keyword>
<proteinExistence type="predicted"/>
<dbReference type="PROSITE" id="PS50293">
    <property type="entry name" value="TPR_REGION"/>
    <property type="match status" value="1"/>
</dbReference>
<dbReference type="SMART" id="SM00028">
    <property type="entry name" value="TPR"/>
    <property type="match status" value="1"/>
</dbReference>
<evidence type="ECO:0000313" key="3">
    <source>
        <dbReference type="Proteomes" id="UP000184192"/>
    </source>
</evidence>
<dbReference type="AlphaFoldDB" id="A0A1M6EXP4"/>
<dbReference type="Proteomes" id="UP000184192">
    <property type="component" value="Unassembled WGS sequence"/>
</dbReference>
<dbReference type="PROSITE" id="PS50005">
    <property type="entry name" value="TPR"/>
    <property type="match status" value="1"/>
</dbReference>
<dbReference type="EMBL" id="FQZN01000010">
    <property type="protein sequence ID" value="SHI90212.1"/>
    <property type="molecule type" value="Genomic_DNA"/>
</dbReference>
<dbReference type="GeneID" id="92712081"/>
<gene>
    <name evidence="2" type="ORF">SAMN05444350_110126</name>
</gene>
<evidence type="ECO:0000256" key="1">
    <source>
        <dbReference type="PROSITE-ProRule" id="PRU00339"/>
    </source>
</evidence>
<protein>
    <submittedName>
        <fullName evidence="2">Tetratricopeptide repeat-containing protein</fullName>
    </submittedName>
</protein>
<name>A0A1M6EXP4_9BACE</name>
<keyword evidence="1" id="KW-0802">TPR repeat</keyword>
<dbReference type="SUPFAM" id="SSF48452">
    <property type="entry name" value="TPR-like"/>
    <property type="match status" value="1"/>
</dbReference>
<dbReference type="eggNOG" id="COG1729">
    <property type="taxonomic scope" value="Bacteria"/>
</dbReference>
<evidence type="ECO:0000313" key="2">
    <source>
        <dbReference type="EMBL" id="SHI90212.1"/>
    </source>
</evidence>
<dbReference type="InterPro" id="IPR019734">
    <property type="entry name" value="TPR_rpt"/>
</dbReference>
<accession>A0A1M6EXP4</accession>
<dbReference type="Gene3D" id="1.25.40.10">
    <property type="entry name" value="Tetratricopeptide repeat domain"/>
    <property type="match status" value="1"/>
</dbReference>
<dbReference type="RefSeq" id="WP_025831656.1">
    <property type="nucleotide sequence ID" value="NZ_FQZN01000010.1"/>
</dbReference>
<organism evidence="2 3">
    <name type="scientific">Bacteroides stercorirosoris</name>
    <dbReference type="NCBI Taxonomy" id="871324"/>
    <lineage>
        <taxon>Bacteria</taxon>
        <taxon>Pseudomonadati</taxon>
        <taxon>Bacteroidota</taxon>
        <taxon>Bacteroidia</taxon>
        <taxon>Bacteroidales</taxon>
        <taxon>Bacteroidaceae</taxon>
        <taxon>Bacteroides</taxon>
    </lineage>
</organism>